<dbReference type="FunFam" id="3.40.50.12230:FF:000001">
    <property type="entry name" value="Methionyl-tRNA formyltransferase"/>
    <property type="match status" value="1"/>
</dbReference>
<dbReference type="Gene3D" id="3.40.50.12230">
    <property type="match status" value="1"/>
</dbReference>
<evidence type="ECO:0000256" key="4">
    <source>
        <dbReference type="ARBA" id="ARBA00022917"/>
    </source>
</evidence>
<dbReference type="NCBIfam" id="TIGR00460">
    <property type="entry name" value="fmt"/>
    <property type="match status" value="1"/>
</dbReference>
<comment type="similarity">
    <text evidence="1 5">Belongs to the Fmt family.</text>
</comment>
<evidence type="ECO:0000259" key="7">
    <source>
        <dbReference type="Pfam" id="PF02911"/>
    </source>
</evidence>
<dbReference type="Pfam" id="PF02911">
    <property type="entry name" value="Formyl_trans_C"/>
    <property type="match status" value="1"/>
</dbReference>
<protein>
    <recommendedName>
        <fullName evidence="2 5">Methionyl-tRNA formyltransferase</fullName>
        <ecNumber evidence="2 5">2.1.2.9</ecNumber>
    </recommendedName>
</protein>
<dbReference type="InterPro" id="IPR001555">
    <property type="entry name" value="GART_AS"/>
</dbReference>
<dbReference type="InterPro" id="IPR036477">
    <property type="entry name" value="Formyl_transf_N_sf"/>
</dbReference>
<dbReference type="InterPro" id="IPR002376">
    <property type="entry name" value="Formyl_transf_N"/>
</dbReference>
<keyword evidence="3 5" id="KW-0808">Transferase</keyword>
<evidence type="ECO:0000256" key="5">
    <source>
        <dbReference type="HAMAP-Rule" id="MF_00182"/>
    </source>
</evidence>
<dbReference type="SUPFAM" id="SSF50486">
    <property type="entry name" value="FMT C-terminal domain-like"/>
    <property type="match status" value="1"/>
</dbReference>
<dbReference type="OrthoDB" id="9802815at2"/>
<organism evidence="8 9">
    <name type="scientific">Chitinimonas taiwanensis DSM 18899</name>
    <dbReference type="NCBI Taxonomy" id="1121279"/>
    <lineage>
        <taxon>Bacteria</taxon>
        <taxon>Pseudomonadati</taxon>
        <taxon>Pseudomonadota</taxon>
        <taxon>Betaproteobacteria</taxon>
        <taxon>Neisseriales</taxon>
        <taxon>Chitinibacteraceae</taxon>
        <taxon>Chitinimonas</taxon>
    </lineage>
</organism>
<dbReference type="HAMAP" id="MF_00182">
    <property type="entry name" value="Formyl_trans"/>
    <property type="match status" value="1"/>
</dbReference>
<dbReference type="InterPro" id="IPR044135">
    <property type="entry name" value="Met-tRNA-FMT_C"/>
</dbReference>
<dbReference type="GO" id="GO:0004479">
    <property type="term" value="F:methionyl-tRNA formyltransferase activity"/>
    <property type="evidence" value="ECO:0007669"/>
    <property type="project" value="UniProtKB-UniRule"/>
</dbReference>
<dbReference type="SUPFAM" id="SSF53328">
    <property type="entry name" value="Formyltransferase"/>
    <property type="match status" value="1"/>
</dbReference>
<name>A0A1K2H3J0_9NEIS</name>
<dbReference type="CDD" id="cd08704">
    <property type="entry name" value="Met_tRNA_FMT_C"/>
    <property type="match status" value="1"/>
</dbReference>
<dbReference type="InterPro" id="IPR005793">
    <property type="entry name" value="Formyl_trans_C"/>
</dbReference>
<dbReference type="STRING" id="1121279.SAMN02745887_00051"/>
<proteinExistence type="inferred from homology"/>
<evidence type="ECO:0000313" key="8">
    <source>
        <dbReference type="EMBL" id="SFZ70106.1"/>
    </source>
</evidence>
<dbReference type="AlphaFoldDB" id="A0A1K2H3J0"/>
<dbReference type="RefSeq" id="WP_072426616.1">
    <property type="nucleotide sequence ID" value="NZ_FPKR01000001.1"/>
</dbReference>
<evidence type="ECO:0000256" key="1">
    <source>
        <dbReference type="ARBA" id="ARBA00010699"/>
    </source>
</evidence>
<evidence type="ECO:0000256" key="3">
    <source>
        <dbReference type="ARBA" id="ARBA00022679"/>
    </source>
</evidence>
<feature type="binding site" evidence="5">
    <location>
        <begin position="109"/>
        <end position="112"/>
    </location>
    <ligand>
        <name>(6S)-5,6,7,8-tetrahydrofolate</name>
        <dbReference type="ChEBI" id="CHEBI:57453"/>
    </ligand>
</feature>
<dbReference type="Proteomes" id="UP000186513">
    <property type="component" value="Unassembled WGS sequence"/>
</dbReference>
<evidence type="ECO:0000313" key="9">
    <source>
        <dbReference type="Proteomes" id="UP000186513"/>
    </source>
</evidence>
<keyword evidence="9" id="KW-1185">Reference proteome</keyword>
<evidence type="ECO:0000259" key="6">
    <source>
        <dbReference type="Pfam" id="PF00551"/>
    </source>
</evidence>
<dbReference type="GO" id="GO:0005829">
    <property type="term" value="C:cytosol"/>
    <property type="evidence" value="ECO:0007669"/>
    <property type="project" value="TreeGrafter"/>
</dbReference>
<feature type="domain" description="Formyl transferase N-terminal" evidence="6">
    <location>
        <begin position="2"/>
        <end position="180"/>
    </location>
</feature>
<gene>
    <name evidence="5" type="primary">fmt</name>
    <name evidence="8" type="ORF">SAMN02745887_00051</name>
</gene>
<sequence>MKLIFAGTPDFAAAALQALLDAGHDIALVLTQPDRPAGRGMKLLASPVKQLAQQHGIAVYQPEKLRTPEQQAPVAAIEVDVMVVAAYGIILPQRVLDLPRLGCLNIHASLLPRWRGAAPIQRAIQAGDAETGITIMQMDAGLDTGAMLSKHIVPISAEDSSRSLHDKLAETGAYAIVAALADLPTLQAGAQPQPADGVTYAEKIRKDEAAIDWQWPAEQIVRRLHAFDPFPGCTTLQGETLIKCWSGELAAGSGAPGTVLAADAQGVLVAAGSGAVRLTELQRPGGKRLSARDFLAGGKLQVGEVLR</sequence>
<dbReference type="PROSITE" id="PS00373">
    <property type="entry name" value="GART"/>
    <property type="match status" value="1"/>
</dbReference>
<dbReference type="PANTHER" id="PTHR11138">
    <property type="entry name" value="METHIONYL-TRNA FORMYLTRANSFERASE"/>
    <property type="match status" value="1"/>
</dbReference>
<dbReference type="InterPro" id="IPR041711">
    <property type="entry name" value="Met-tRNA-FMT_N"/>
</dbReference>
<accession>A0A1K2H3J0</accession>
<dbReference type="InterPro" id="IPR005794">
    <property type="entry name" value="Fmt"/>
</dbReference>
<dbReference type="PANTHER" id="PTHR11138:SF5">
    <property type="entry name" value="METHIONYL-TRNA FORMYLTRANSFERASE, MITOCHONDRIAL"/>
    <property type="match status" value="1"/>
</dbReference>
<feature type="domain" description="Formyl transferase C-terminal" evidence="7">
    <location>
        <begin position="203"/>
        <end position="297"/>
    </location>
</feature>
<dbReference type="EMBL" id="FPKR01000001">
    <property type="protein sequence ID" value="SFZ70106.1"/>
    <property type="molecule type" value="Genomic_DNA"/>
</dbReference>
<comment type="catalytic activity">
    <reaction evidence="5">
        <text>L-methionyl-tRNA(fMet) + (6R)-10-formyltetrahydrofolate = N-formyl-L-methionyl-tRNA(fMet) + (6S)-5,6,7,8-tetrahydrofolate + H(+)</text>
        <dbReference type="Rhea" id="RHEA:24380"/>
        <dbReference type="Rhea" id="RHEA-COMP:9952"/>
        <dbReference type="Rhea" id="RHEA-COMP:9953"/>
        <dbReference type="ChEBI" id="CHEBI:15378"/>
        <dbReference type="ChEBI" id="CHEBI:57453"/>
        <dbReference type="ChEBI" id="CHEBI:78530"/>
        <dbReference type="ChEBI" id="CHEBI:78844"/>
        <dbReference type="ChEBI" id="CHEBI:195366"/>
        <dbReference type="EC" id="2.1.2.9"/>
    </reaction>
</comment>
<comment type="function">
    <text evidence="5">Attaches a formyl group to the free amino group of methionyl-tRNA(fMet). The formyl group appears to play a dual role in the initiator identity of N-formylmethionyl-tRNA by promoting its recognition by IF2 and preventing the misappropriation of this tRNA by the elongation apparatus.</text>
</comment>
<dbReference type="EC" id="2.1.2.9" evidence="2 5"/>
<reference evidence="8 9" key="1">
    <citation type="submission" date="2016-11" db="EMBL/GenBank/DDBJ databases">
        <authorList>
            <person name="Jaros S."/>
            <person name="Januszkiewicz K."/>
            <person name="Wedrychowicz H."/>
        </authorList>
    </citation>
    <scope>NUCLEOTIDE SEQUENCE [LARGE SCALE GENOMIC DNA]</scope>
    <source>
        <strain evidence="8 9">DSM 18899</strain>
    </source>
</reference>
<dbReference type="InterPro" id="IPR011034">
    <property type="entry name" value="Formyl_transferase-like_C_sf"/>
</dbReference>
<dbReference type="Pfam" id="PF00551">
    <property type="entry name" value="Formyl_trans_N"/>
    <property type="match status" value="1"/>
</dbReference>
<evidence type="ECO:0000256" key="2">
    <source>
        <dbReference type="ARBA" id="ARBA00012261"/>
    </source>
</evidence>
<keyword evidence="4 5" id="KW-0648">Protein biosynthesis</keyword>
<dbReference type="CDD" id="cd08646">
    <property type="entry name" value="FMT_core_Met-tRNA-FMT_N"/>
    <property type="match status" value="1"/>
</dbReference>